<feature type="coiled-coil region" evidence="4">
    <location>
        <begin position="107"/>
        <end position="170"/>
    </location>
</feature>
<evidence type="ECO:0000256" key="3">
    <source>
        <dbReference type="ARBA" id="ARBA00023163"/>
    </source>
</evidence>
<dbReference type="CDD" id="cd07377">
    <property type="entry name" value="WHTH_GntR"/>
    <property type="match status" value="1"/>
</dbReference>
<dbReference type="RefSeq" id="WP_139171967.1">
    <property type="nucleotide sequence ID" value="NZ_CBCSKY010000025.1"/>
</dbReference>
<dbReference type="InterPro" id="IPR036388">
    <property type="entry name" value="WH-like_DNA-bd_sf"/>
</dbReference>
<dbReference type="PRINTS" id="PR00035">
    <property type="entry name" value="HTHGNTR"/>
</dbReference>
<dbReference type="InterPro" id="IPR000524">
    <property type="entry name" value="Tscrpt_reg_HTH_GntR"/>
</dbReference>
<accession>A0A1G8R6L2</accession>
<dbReference type="InterPro" id="IPR036390">
    <property type="entry name" value="WH_DNA-bd_sf"/>
</dbReference>
<evidence type="ECO:0000313" key="7">
    <source>
        <dbReference type="Proteomes" id="UP000199050"/>
    </source>
</evidence>
<dbReference type="AlphaFoldDB" id="A0A1G8R6L2"/>
<evidence type="ECO:0000256" key="4">
    <source>
        <dbReference type="SAM" id="Coils"/>
    </source>
</evidence>
<dbReference type="PRINTS" id="PR00033">
    <property type="entry name" value="HTHASNC"/>
</dbReference>
<protein>
    <submittedName>
        <fullName evidence="6">DNA-binding transcriptional regulator, GntR family</fullName>
    </submittedName>
</protein>
<keyword evidence="3" id="KW-0804">Transcription</keyword>
<keyword evidence="7" id="KW-1185">Reference proteome</keyword>
<dbReference type="Pfam" id="PF00392">
    <property type="entry name" value="GntR"/>
    <property type="match status" value="1"/>
</dbReference>
<dbReference type="PANTHER" id="PTHR43537">
    <property type="entry name" value="TRANSCRIPTIONAL REGULATOR, GNTR FAMILY"/>
    <property type="match status" value="1"/>
</dbReference>
<dbReference type="Proteomes" id="UP000199050">
    <property type="component" value="Unassembled WGS sequence"/>
</dbReference>
<dbReference type="SMART" id="SM00895">
    <property type="entry name" value="FCD"/>
    <property type="match status" value="1"/>
</dbReference>
<dbReference type="Gene3D" id="1.20.120.530">
    <property type="entry name" value="GntR ligand-binding domain-like"/>
    <property type="match status" value="1"/>
</dbReference>
<dbReference type="InterPro" id="IPR011711">
    <property type="entry name" value="GntR_C"/>
</dbReference>
<dbReference type="InterPro" id="IPR000485">
    <property type="entry name" value="AsnC-type_HTH_dom"/>
</dbReference>
<dbReference type="Pfam" id="PF07729">
    <property type="entry name" value="FCD"/>
    <property type="match status" value="1"/>
</dbReference>
<keyword evidence="4" id="KW-0175">Coiled coil</keyword>
<evidence type="ECO:0000259" key="5">
    <source>
        <dbReference type="PROSITE" id="PS50949"/>
    </source>
</evidence>
<dbReference type="EMBL" id="FNDX01000012">
    <property type="protein sequence ID" value="SDJ12483.1"/>
    <property type="molecule type" value="Genomic_DNA"/>
</dbReference>
<gene>
    <name evidence="6" type="ORF">SAMN05216192_11211</name>
</gene>
<feature type="domain" description="HTH gntR-type" evidence="5">
    <location>
        <begin position="12"/>
        <end position="79"/>
    </location>
</feature>
<evidence type="ECO:0000256" key="2">
    <source>
        <dbReference type="ARBA" id="ARBA00023125"/>
    </source>
</evidence>
<dbReference type="STRING" id="1174501.SAMN05216192_11211"/>
<dbReference type="SUPFAM" id="SSF48008">
    <property type="entry name" value="GntR ligand-binding domain-like"/>
    <property type="match status" value="1"/>
</dbReference>
<dbReference type="PANTHER" id="PTHR43537:SF24">
    <property type="entry name" value="GLUCONATE OPERON TRANSCRIPTIONAL REPRESSOR"/>
    <property type="match status" value="1"/>
</dbReference>
<proteinExistence type="predicted"/>
<organism evidence="6 7">
    <name type="scientific">Paenibacillus typhae</name>
    <dbReference type="NCBI Taxonomy" id="1174501"/>
    <lineage>
        <taxon>Bacteria</taxon>
        <taxon>Bacillati</taxon>
        <taxon>Bacillota</taxon>
        <taxon>Bacilli</taxon>
        <taxon>Bacillales</taxon>
        <taxon>Paenibacillaceae</taxon>
        <taxon>Paenibacillus</taxon>
    </lineage>
</organism>
<keyword evidence="2 6" id="KW-0238">DNA-binding</keyword>
<reference evidence="7" key="1">
    <citation type="submission" date="2016-10" db="EMBL/GenBank/DDBJ databases">
        <authorList>
            <person name="Varghese N."/>
            <person name="Submissions S."/>
        </authorList>
    </citation>
    <scope>NUCLEOTIDE SEQUENCE [LARGE SCALE GENOMIC DNA]</scope>
    <source>
        <strain evidence="7">CGMCC 1.11012</strain>
    </source>
</reference>
<keyword evidence="1" id="KW-0805">Transcription regulation</keyword>
<dbReference type="GO" id="GO:0043565">
    <property type="term" value="F:sequence-specific DNA binding"/>
    <property type="evidence" value="ECO:0007669"/>
    <property type="project" value="InterPro"/>
</dbReference>
<evidence type="ECO:0000256" key="1">
    <source>
        <dbReference type="ARBA" id="ARBA00023015"/>
    </source>
</evidence>
<dbReference type="SMART" id="SM00345">
    <property type="entry name" value="HTH_GNTR"/>
    <property type="match status" value="1"/>
</dbReference>
<dbReference type="Gene3D" id="1.10.10.10">
    <property type="entry name" value="Winged helix-like DNA-binding domain superfamily/Winged helix DNA-binding domain"/>
    <property type="match status" value="1"/>
</dbReference>
<dbReference type="SUPFAM" id="SSF46785">
    <property type="entry name" value="Winged helix' DNA-binding domain"/>
    <property type="match status" value="1"/>
</dbReference>
<name>A0A1G8R6L2_9BACL</name>
<dbReference type="OrthoDB" id="9781630at2"/>
<dbReference type="InterPro" id="IPR008920">
    <property type="entry name" value="TF_FadR/GntR_C"/>
</dbReference>
<sequence length="223" mass="25252">MLPQDTAKVKRSSIREQVYLQIQEWIINGVLKPGDKLKDQELAEALGASRTPIREALLRLEEEGMIQSKANSWTQVAPVDVNQAYRLYPMIISLEKLAVSFAKDHINSAHIREMEQYNEQLEQALNTRNALEAQRLDTLFHQVLISLSANEELISVLDGLKKKLRRYELTYFNGFTGAGQSVEEHQQIISALRTGDFTAAAAGIERNWQESFKRRLGGQGLDA</sequence>
<dbReference type="PROSITE" id="PS50949">
    <property type="entry name" value="HTH_GNTR"/>
    <property type="match status" value="1"/>
</dbReference>
<evidence type="ECO:0000313" key="6">
    <source>
        <dbReference type="EMBL" id="SDJ12483.1"/>
    </source>
</evidence>
<dbReference type="GO" id="GO:0003700">
    <property type="term" value="F:DNA-binding transcription factor activity"/>
    <property type="evidence" value="ECO:0007669"/>
    <property type="project" value="InterPro"/>
</dbReference>